<reference evidence="3" key="1">
    <citation type="submission" date="2016-11" db="EMBL/GenBank/DDBJ databases">
        <title>The genome sequence of Colletotrichum cuscutae.</title>
        <authorList>
            <person name="Baroncelli R."/>
        </authorList>
    </citation>
    <scope>NUCLEOTIDE SEQUENCE</scope>
    <source>
        <strain evidence="3">IMI 304802</strain>
    </source>
</reference>
<comment type="caution">
    <text evidence="3">The sequence shown here is derived from an EMBL/GenBank/DDBJ whole genome shotgun (WGS) entry which is preliminary data.</text>
</comment>
<dbReference type="PANTHER" id="PTHR43482">
    <property type="entry name" value="PROTEIN AST1-RELATED"/>
    <property type="match status" value="1"/>
</dbReference>
<feature type="compositionally biased region" description="Polar residues" evidence="1">
    <location>
        <begin position="43"/>
        <end position="53"/>
    </location>
</feature>
<dbReference type="GO" id="GO:0016491">
    <property type="term" value="F:oxidoreductase activity"/>
    <property type="evidence" value="ECO:0007669"/>
    <property type="project" value="InterPro"/>
</dbReference>
<organism evidence="3 4">
    <name type="scientific">Colletotrichum cuscutae</name>
    <dbReference type="NCBI Taxonomy" id="1209917"/>
    <lineage>
        <taxon>Eukaryota</taxon>
        <taxon>Fungi</taxon>
        <taxon>Dikarya</taxon>
        <taxon>Ascomycota</taxon>
        <taxon>Pezizomycotina</taxon>
        <taxon>Sordariomycetes</taxon>
        <taxon>Hypocreomycetidae</taxon>
        <taxon>Glomerellales</taxon>
        <taxon>Glomerellaceae</taxon>
        <taxon>Colletotrichum</taxon>
        <taxon>Colletotrichum acutatum species complex</taxon>
    </lineage>
</organism>
<proteinExistence type="predicted"/>
<sequence>MSEVPANSSHSSILQKPDPGRRRQGSGYPSSRIPGAGAATLHSPHNNPSSESAMTNKMKAVQIMSDKKSPKITLNTDMPRPTLTGAEILVRVHAAGVTGDELGWPELYETASRIPGHELSGTIAELGPDYTGNLSIGQDVYAFTSADRGQCQAEYVTCLPDEVAPKSTRISYVEAAALPTPVLTAWEAVVDHGKITADMTVLVTGASGAVGVLAVQLVAQLSGARVIALASPRHHENLKQLGAEVLDYNDPVWTSTAWGVDVVIDTVGGSILSDVWKAVAVDGMIITVADPPPPWAFEDTVPEESFARPGVRHKYFIVSPNAERLCRASEMVEAGALKALAVKSFPFTKAKQAWECAQQRGRGHKVVVEF</sequence>
<name>A0AAI9XQ76_9PEZI</name>
<dbReference type="InterPro" id="IPR020843">
    <property type="entry name" value="ER"/>
</dbReference>
<dbReference type="CDD" id="cd05289">
    <property type="entry name" value="MDR_like_2"/>
    <property type="match status" value="1"/>
</dbReference>
<evidence type="ECO:0000256" key="1">
    <source>
        <dbReference type="SAM" id="MobiDB-lite"/>
    </source>
</evidence>
<protein>
    <submittedName>
        <fullName evidence="3">Zinc-binding dehydrogenase</fullName>
    </submittedName>
</protein>
<dbReference type="InterPro" id="IPR036291">
    <property type="entry name" value="NAD(P)-bd_dom_sf"/>
</dbReference>
<dbReference type="SMART" id="SM00829">
    <property type="entry name" value="PKS_ER"/>
    <property type="match status" value="1"/>
</dbReference>
<keyword evidence="4" id="KW-1185">Reference proteome</keyword>
<dbReference type="Gene3D" id="3.40.50.720">
    <property type="entry name" value="NAD(P)-binding Rossmann-like Domain"/>
    <property type="match status" value="1"/>
</dbReference>
<evidence type="ECO:0000259" key="2">
    <source>
        <dbReference type="SMART" id="SM00829"/>
    </source>
</evidence>
<dbReference type="InterPro" id="IPR011032">
    <property type="entry name" value="GroES-like_sf"/>
</dbReference>
<dbReference type="PANTHER" id="PTHR43482:SF4">
    <property type="entry name" value="ALCOHOL DEHYDROGENASE, PUTATIVE (AFU_ORTHOLOGUE AFUA_7G06260)-RELATED"/>
    <property type="match status" value="1"/>
</dbReference>
<feature type="domain" description="Enoyl reductase (ER)" evidence="2">
    <location>
        <begin position="68"/>
        <end position="368"/>
    </location>
</feature>
<evidence type="ECO:0000313" key="3">
    <source>
        <dbReference type="EMBL" id="KAK1455979.1"/>
    </source>
</evidence>
<dbReference type="AlphaFoldDB" id="A0AAI9XQ76"/>
<dbReference type="Pfam" id="PF08240">
    <property type="entry name" value="ADH_N"/>
    <property type="match status" value="1"/>
</dbReference>
<dbReference type="InterPro" id="IPR052585">
    <property type="entry name" value="Lipid_raft_assoc_Zn_ADH"/>
</dbReference>
<dbReference type="Proteomes" id="UP001239213">
    <property type="component" value="Unassembled WGS sequence"/>
</dbReference>
<gene>
    <name evidence="3" type="ORF">CCUS01_10339</name>
</gene>
<accession>A0AAI9XQ76</accession>
<dbReference type="Pfam" id="PF13602">
    <property type="entry name" value="ADH_zinc_N_2"/>
    <property type="match status" value="1"/>
</dbReference>
<feature type="compositionally biased region" description="Polar residues" evidence="1">
    <location>
        <begin position="1"/>
        <end position="14"/>
    </location>
</feature>
<dbReference type="EMBL" id="MPDP01000289">
    <property type="protein sequence ID" value="KAK1455979.1"/>
    <property type="molecule type" value="Genomic_DNA"/>
</dbReference>
<dbReference type="SUPFAM" id="SSF51735">
    <property type="entry name" value="NAD(P)-binding Rossmann-fold domains"/>
    <property type="match status" value="1"/>
</dbReference>
<feature type="region of interest" description="Disordered" evidence="1">
    <location>
        <begin position="1"/>
        <end position="53"/>
    </location>
</feature>
<dbReference type="InterPro" id="IPR013154">
    <property type="entry name" value="ADH-like_N"/>
</dbReference>
<dbReference type="Gene3D" id="3.90.180.10">
    <property type="entry name" value="Medium-chain alcohol dehydrogenases, catalytic domain"/>
    <property type="match status" value="1"/>
</dbReference>
<dbReference type="SUPFAM" id="SSF50129">
    <property type="entry name" value="GroES-like"/>
    <property type="match status" value="1"/>
</dbReference>
<evidence type="ECO:0000313" key="4">
    <source>
        <dbReference type="Proteomes" id="UP001239213"/>
    </source>
</evidence>